<dbReference type="EMBL" id="HG792019">
    <property type="protein sequence ID" value="CDM36834.1"/>
    <property type="molecule type" value="Genomic_DNA"/>
</dbReference>
<dbReference type="OrthoDB" id="3549294at2759"/>
<feature type="transmembrane region" description="Helical" evidence="1">
    <location>
        <begin position="12"/>
        <end position="33"/>
    </location>
</feature>
<proteinExistence type="predicted"/>
<keyword evidence="1" id="KW-0472">Membrane</keyword>
<keyword evidence="1" id="KW-1133">Transmembrane helix</keyword>
<gene>
    <name evidence="2" type="ORF">PROQFM164_S05g000667</name>
</gene>
<keyword evidence="1" id="KW-0812">Transmembrane</keyword>
<keyword evidence="3" id="KW-1185">Reference proteome</keyword>
<feature type="transmembrane region" description="Helical" evidence="1">
    <location>
        <begin position="45"/>
        <end position="62"/>
    </location>
</feature>
<dbReference type="AlphaFoldDB" id="W6QRX6"/>
<accession>W6QRX6</accession>
<evidence type="ECO:0000256" key="1">
    <source>
        <dbReference type="SAM" id="Phobius"/>
    </source>
</evidence>
<dbReference type="Proteomes" id="UP000030686">
    <property type="component" value="Unassembled WGS sequence"/>
</dbReference>
<protein>
    <submittedName>
        <fullName evidence="2">Uncharacterized protein</fullName>
    </submittedName>
</protein>
<evidence type="ECO:0000313" key="3">
    <source>
        <dbReference type="Proteomes" id="UP000030686"/>
    </source>
</evidence>
<name>W6QRX6_PENRF</name>
<reference evidence="2" key="1">
    <citation type="journal article" date="2014" name="Nat. Commun.">
        <title>Multiple recent horizontal transfers of a large genomic region in cheese making fungi.</title>
        <authorList>
            <person name="Cheeseman K."/>
            <person name="Ropars J."/>
            <person name="Renault P."/>
            <person name="Dupont J."/>
            <person name="Gouzy J."/>
            <person name="Branca A."/>
            <person name="Abraham A.L."/>
            <person name="Ceppi M."/>
            <person name="Conseiller E."/>
            <person name="Debuchy R."/>
            <person name="Malagnac F."/>
            <person name="Goarin A."/>
            <person name="Silar P."/>
            <person name="Lacoste S."/>
            <person name="Sallet E."/>
            <person name="Bensimon A."/>
            <person name="Giraud T."/>
            <person name="Brygoo Y."/>
        </authorList>
    </citation>
    <scope>NUCLEOTIDE SEQUENCE [LARGE SCALE GENOMIC DNA]</scope>
    <source>
        <strain evidence="2">FM164</strain>
    </source>
</reference>
<evidence type="ECO:0000313" key="2">
    <source>
        <dbReference type="EMBL" id="CDM36834.1"/>
    </source>
</evidence>
<sequence length="110" mass="12068">MIEKEITNSALLKIGIGVATSYGLCGRIFSSWIGITEESHAGPNYLGILTVTWCYILSALLVEIQGEGASTYYTISETDGETLSDPLQIYTLDVGEANDNVARWWYVILV</sequence>
<organism evidence="2 3">
    <name type="scientific">Penicillium roqueforti (strain FM164)</name>
    <dbReference type="NCBI Taxonomy" id="1365484"/>
    <lineage>
        <taxon>Eukaryota</taxon>
        <taxon>Fungi</taxon>
        <taxon>Dikarya</taxon>
        <taxon>Ascomycota</taxon>
        <taxon>Pezizomycotina</taxon>
        <taxon>Eurotiomycetes</taxon>
        <taxon>Eurotiomycetidae</taxon>
        <taxon>Eurotiales</taxon>
        <taxon>Aspergillaceae</taxon>
        <taxon>Penicillium</taxon>
    </lineage>
</organism>